<evidence type="ECO:0000313" key="3">
    <source>
        <dbReference type="Proteomes" id="UP000649739"/>
    </source>
</evidence>
<dbReference type="CDD" id="cd04301">
    <property type="entry name" value="NAT_SF"/>
    <property type="match status" value="1"/>
</dbReference>
<accession>A0A8J3B3W9</accession>
<evidence type="ECO:0000259" key="1">
    <source>
        <dbReference type="PROSITE" id="PS51186"/>
    </source>
</evidence>
<dbReference type="Proteomes" id="UP000649739">
    <property type="component" value="Unassembled WGS sequence"/>
</dbReference>
<comment type="caution">
    <text evidence="2">The sequence shown here is derived from an EMBL/GenBank/DDBJ whole genome shotgun (WGS) entry which is preliminary data.</text>
</comment>
<reference evidence="2" key="2">
    <citation type="submission" date="2020-09" db="EMBL/GenBank/DDBJ databases">
        <authorList>
            <person name="Sun Q."/>
            <person name="Ohkuma M."/>
        </authorList>
    </citation>
    <scope>NUCLEOTIDE SEQUENCE</scope>
    <source>
        <strain evidence="2">JCM 3090</strain>
    </source>
</reference>
<dbReference type="InterPro" id="IPR016181">
    <property type="entry name" value="Acyl_CoA_acyltransferase"/>
</dbReference>
<dbReference type="Pfam" id="PF00583">
    <property type="entry name" value="Acetyltransf_1"/>
    <property type="match status" value="1"/>
</dbReference>
<dbReference type="SUPFAM" id="SSF55729">
    <property type="entry name" value="Acyl-CoA N-acyltransferases (Nat)"/>
    <property type="match status" value="1"/>
</dbReference>
<organism evidence="2 3">
    <name type="scientific">Pilimelia anulata</name>
    <dbReference type="NCBI Taxonomy" id="53371"/>
    <lineage>
        <taxon>Bacteria</taxon>
        <taxon>Bacillati</taxon>
        <taxon>Actinomycetota</taxon>
        <taxon>Actinomycetes</taxon>
        <taxon>Micromonosporales</taxon>
        <taxon>Micromonosporaceae</taxon>
        <taxon>Pilimelia</taxon>
    </lineage>
</organism>
<proteinExistence type="predicted"/>
<dbReference type="PROSITE" id="PS51186">
    <property type="entry name" value="GNAT"/>
    <property type="match status" value="1"/>
</dbReference>
<keyword evidence="3" id="KW-1185">Reference proteome</keyword>
<evidence type="ECO:0000313" key="2">
    <source>
        <dbReference type="EMBL" id="GGJ92580.1"/>
    </source>
</evidence>
<dbReference type="RefSeq" id="WP_229783612.1">
    <property type="nucleotide sequence ID" value="NZ_BMQB01000004.1"/>
</dbReference>
<protein>
    <submittedName>
        <fullName evidence="2">N-acetyltransferase</fullName>
    </submittedName>
</protein>
<reference evidence="2" key="1">
    <citation type="journal article" date="2014" name="Int. J. Syst. Evol. Microbiol.">
        <title>Complete genome sequence of Corynebacterium casei LMG S-19264T (=DSM 44701T), isolated from a smear-ripened cheese.</title>
        <authorList>
            <consortium name="US DOE Joint Genome Institute (JGI-PGF)"/>
            <person name="Walter F."/>
            <person name="Albersmeier A."/>
            <person name="Kalinowski J."/>
            <person name="Ruckert C."/>
        </authorList>
    </citation>
    <scope>NUCLEOTIDE SEQUENCE</scope>
    <source>
        <strain evidence="2">JCM 3090</strain>
    </source>
</reference>
<dbReference type="Gene3D" id="3.40.630.30">
    <property type="match status" value="1"/>
</dbReference>
<gene>
    <name evidence="2" type="ORF">GCM10010123_23100</name>
</gene>
<dbReference type="EMBL" id="BMQB01000004">
    <property type="protein sequence ID" value="GGJ92580.1"/>
    <property type="molecule type" value="Genomic_DNA"/>
</dbReference>
<dbReference type="GO" id="GO:0016747">
    <property type="term" value="F:acyltransferase activity, transferring groups other than amino-acyl groups"/>
    <property type="evidence" value="ECO:0007669"/>
    <property type="project" value="InterPro"/>
</dbReference>
<sequence>MDIGDVVVRAARVSDVPELVRLSGIMYAEAPCHGSAAPGPWQQAAAATLRRVLAGPDPDWAIAVVDGDRPGELASCAMGAIEHRIASPRVPDGRAGHIFNVATDPGHRERGYARACVEAILRWHRGRGAHRVDLIATPAAAPMYRTIGFDPEIGGEALRWYADTPLPSADD</sequence>
<dbReference type="AlphaFoldDB" id="A0A8J3B3W9"/>
<feature type="domain" description="N-acetyltransferase" evidence="1">
    <location>
        <begin position="6"/>
        <end position="171"/>
    </location>
</feature>
<dbReference type="InterPro" id="IPR000182">
    <property type="entry name" value="GNAT_dom"/>
</dbReference>
<name>A0A8J3B3W9_9ACTN</name>